<dbReference type="Pfam" id="PF00534">
    <property type="entry name" value="Glycos_transf_1"/>
    <property type="match status" value="1"/>
</dbReference>
<dbReference type="InterPro" id="IPR001296">
    <property type="entry name" value="Glyco_trans_1"/>
</dbReference>
<feature type="domain" description="Glycosyl transferase family 1" evidence="1">
    <location>
        <begin position="353"/>
        <end position="431"/>
    </location>
</feature>
<keyword evidence="4" id="KW-1185">Reference proteome</keyword>
<evidence type="ECO:0000313" key="4">
    <source>
        <dbReference type="Proteomes" id="UP001597186"/>
    </source>
</evidence>
<dbReference type="RefSeq" id="WP_379913352.1">
    <property type="nucleotide sequence ID" value="NZ_JBHUDD010000032.1"/>
</dbReference>
<protein>
    <submittedName>
        <fullName evidence="3">Glycosyltransferase</fullName>
        <ecNumber evidence="3">2.4.-.-</ecNumber>
    </submittedName>
</protein>
<dbReference type="InterPro" id="IPR028098">
    <property type="entry name" value="Glyco_trans_4-like_N"/>
</dbReference>
<keyword evidence="3" id="KW-0328">Glycosyltransferase</keyword>
<dbReference type="GO" id="GO:0016757">
    <property type="term" value="F:glycosyltransferase activity"/>
    <property type="evidence" value="ECO:0007669"/>
    <property type="project" value="UniProtKB-KW"/>
</dbReference>
<proteinExistence type="predicted"/>
<dbReference type="PANTHER" id="PTHR45947">
    <property type="entry name" value="SULFOQUINOVOSYL TRANSFERASE SQD2"/>
    <property type="match status" value="1"/>
</dbReference>
<dbReference type="Gene3D" id="3.40.50.2000">
    <property type="entry name" value="Glycogen Phosphorylase B"/>
    <property type="match status" value="3"/>
</dbReference>
<dbReference type="Pfam" id="PF13579">
    <property type="entry name" value="Glyco_trans_4_4"/>
    <property type="match status" value="1"/>
</dbReference>
<evidence type="ECO:0000259" key="1">
    <source>
        <dbReference type="Pfam" id="PF00534"/>
    </source>
</evidence>
<evidence type="ECO:0000313" key="3">
    <source>
        <dbReference type="EMBL" id="MFD1508577.1"/>
    </source>
</evidence>
<dbReference type="PANTHER" id="PTHR45947:SF13">
    <property type="entry name" value="TRANSFERASE"/>
    <property type="match status" value="1"/>
</dbReference>
<sequence length="472" mass="51946">MVSDTTTHQEVIADGETGFLASDTAGFIDALDRLITDDDLRTRVGAAARERVMRDYAVETMGRALRNAFDGLRPAMSRKTRLMVVNVFYPPQAIGGATRVVYDNVRLLQEAYGDRYEIDVVCTLEGGTDPLSVTTYTEGGVRVWAITAPVQPQGDMTAQDSRMAQVFEQLVERLAPDLIHFHCIQRLTAAVANVARLRRIPYLITLHDGWWISPNQFIIDDRDRVKLYDYTRQDTETFPARAQALARPLQGAARLLAVSESFAELHRACGLERIEVTENGVSDLPTCTRLPSASGRVRLAHIGGASRHKGIHLVRNALLANPYENLELLLIDHSLTPGTVTHETWGTTPVTRAAKVAQSDILDLYARIDVLLAPSIWPESYGLVTREAIACGIWVVTSDRGAIGADITEGVTGHRVDVSSYQGLADILGRIDSDPGRYLGPPGAPPATRQVRDQVDQLATIYDTVLAERRAR</sequence>
<dbReference type="InterPro" id="IPR050194">
    <property type="entry name" value="Glycosyltransferase_grp1"/>
</dbReference>
<organism evidence="3 4">
    <name type="scientific">Lacimonas salitolerans</name>
    <dbReference type="NCBI Taxonomy" id="1323750"/>
    <lineage>
        <taxon>Bacteria</taxon>
        <taxon>Pseudomonadati</taxon>
        <taxon>Pseudomonadota</taxon>
        <taxon>Alphaproteobacteria</taxon>
        <taxon>Rhodobacterales</taxon>
        <taxon>Paracoccaceae</taxon>
        <taxon>Lacimonas</taxon>
    </lineage>
</organism>
<dbReference type="EMBL" id="JBHUDD010000032">
    <property type="protein sequence ID" value="MFD1508577.1"/>
    <property type="molecule type" value="Genomic_DNA"/>
</dbReference>
<accession>A0ABW4EE96</accession>
<dbReference type="CDD" id="cd03823">
    <property type="entry name" value="GT4_ExpE7-like"/>
    <property type="match status" value="1"/>
</dbReference>
<feature type="domain" description="Glycosyltransferase subfamily 4-like N-terminal" evidence="2">
    <location>
        <begin position="95"/>
        <end position="280"/>
    </location>
</feature>
<comment type="caution">
    <text evidence="3">The sequence shown here is derived from an EMBL/GenBank/DDBJ whole genome shotgun (WGS) entry which is preliminary data.</text>
</comment>
<dbReference type="EC" id="2.4.-.-" evidence="3"/>
<gene>
    <name evidence="3" type="ORF">ACFTOW_04060</name>
</gene>
<evidence type="ECO:0000259" key="2">
    <source>
        <dbReference type="Pfam" id="PF13579"/>
    </source>
</evidence>
<dbReference type="SUPFAM" id="SSF53756">
    <property type="entry name" value="UDP-Glycosyltransferase/glycogen phosphorylase"/>
    <property type="match status" value="2"/>
</dbReference>
<keyword evidence="3" id="KW-0808">Transferase</keyword>
<reference evidence="4" key="1">
    <citation type="journal article" date="2019" name="Int. J. Syst. Evol. Microbiol.">
        <title>The Global Catalogue of Microorganisms (GCM) 10K type strain sequencing project: providing services to taxonomists for standard genome sequencing and annotation.</title>
        <authorList>
            <consortium name="The Broad Institute Genomics Platform"/>
            <consortium name="The Broad Institute Genome Sequencing Center for Infectious Disease"/>
            <person name="Wu L."/>
            <person name="Ma J."/>
        </authorList>
    </citation>
    <scope>NUCLEOTIDE SEQUENCE [LARGE SCALE GENOMIC DNA]</scope>
    <source>
        <strain evidence="4">CGMCC 1.12477</strain>
    </source>
</reference>
<dbReference type="Proteomes" id="UP001597186">
    <property type="component" value="Unassembled WGS sequence"/>
</dbReference>
<name>A0ABW4EE96_9RHOB</name>